<comment type="similarity">
    <text evidence="7">Belongs to the DHHC palmitoyltransferase family.</text>
</comment>
<evidence type="ECO:0000256" key="7">
    <source>
        <dbReference type="RuleBase" id="RU079119"/>
    </source>
</evidence>
<reference evidence="9" key="1">
    <citation type="submission" date="2025-08" db="UniProtKB">
        <authorList>
            <consortium name="Ensembl"/>
        </authorList>
    </citation>
    <scope>IDENTIFICATION</scope>
</reference>
<dbReference type="GO" id="GO:0016020">
    <property type="term" value="C:membrane"/>
    <property type="evidence" value="ECO:0007669"/>
    <property type="project" value="UniProtKB-SubCell"/>
</dbReference>
<keyword evidence="5 7" id="KW-0472">Membrane</keyword>
<feature type="domain" description="Palmitoyltransferase DHHC" evidence="8">
    <location>
        <begin position="98"/>
        <end position="221"/>
    </location>
</feature>
<dbReference type="PROSITE" id="PS50216">
    <property type="entry name" value="DHHC"/>
    <property type="match status" value="1"/>
</dbReference>
<feature type="transmembrane region" description="Helical" evidence="7">
    <location>
        <begin position="143"/>
        <end position="162"/>
    </location>
</feature>
<dbReference type="Pfam" id="PF01529">
    <property type="entry name" value="DHHC"/>
    <property type="match status" value="1"/>
</dbReference>
<dbReference type="EC" id="2.3.1.225" evidence="7"/>
<dbReference type="InterPro" id="IPR001594">
    <property type="entry name" value="Palmitoyltrfase_DHHC"/>
</dbReference>
<evidence type="ECO:0000256" key="2">
    <source>
        <dbReference type="ARBA" id="ARBA00022679"/>
    </source>
</evidence>
<evidence type="ECO:0000256" key="5">
    <source>
        <dbReference type="ARBA" id="ARBA00023136"/>
    </source>
</evidence>
<protein>
    <recommendedName>
        <fullName evidence="7">Palmitoyltransferase</fullName>
        <ecNumber evidence="7">2.3.1.225</ecNumber>
    </recommendedName>
</protein>
<comment type="subcellular location">
    <subcellularLocation>
        <location evidence="1">Membrane</location>
        <topology evidence="1">Multi-pass membrane protein</topology>
    </subcellularLocation>
</comment>
<accession>A0A8C9GA19</accession>
<feature type="transmembrane region" description="Helical" evidence="7">
    <location>
        <begin position="182"/>
        <end position="203"/>
    </location>
</feature>
<keyword evidence="3 7" id="KW-0812">Transmembrane</keyword>
<keyword evidence="10" id="KW-1185">Reference proteome</keyword>
<dbReference type="Proteomes" id="UP000694416">
    <property type="component" value="Unplaced"/>
</dbReference>
<keyword evidence="4 7" id="KW-1133">Transmembrane helix</keyword>
<feature type="transmembrane region" description="Helical" evidence="7">
    <location>
        <begin position="7"/>
        <end position="26"/>
    </location>
</feature>
<dbReference type="Ensembl" id="ENSPTET00000000523.1">
    <property type="protein sequence ID" value="ENSPTEP00000000340.1"/>
    <property type="gene ID" value="ENSPTEG00000000429.1"/>
</dbReference>
<comment type="catalytic activity">
    <reaction evidence="7">
        <text>L-cysteinyl-[protein] + hexadecanoyl-CoA = S-hexadecanoyl-L-cysteinyl-[protein] + CoA</text>
        <dbReference type="Rhea" id="RHEA:36683"/>
        <dbReference type="Rhea" id="RHEA-COMP:10131"/>
        <dbReference type="Rhea" id="RHEA-COMP:11032"/>
        <dbReference type="ChEBI" id="CHEBI:29950"/>
        <dbReference type="ChEBI" id="CHEBI:57287"/>
        <dbReference type="ChEBI" id="CHEBI:57379"/>
        <dbReference type="ChEBI" id="CHEBI:74151"/>
        <dbReference type="EC" id="2.3.1.225"/>
    </reaction>
</comment>
<evidence type="ECO:0000256" key="6">
    <source>
        <dbReference type="ARBA" id="ARBA00023315"/>
    </source>
</evidence>
<evidence type="ECO:0000313" key="10">
    <source>
        <dbReference type="Proteomes" id="UP000694416"/>
    </source>
</evidence>
<keyword evidence="6 7" id="KW-0012">Acyltransferase</keyword>
<evidence type="ECO:0000259" key="8">
    <source>
        <dbReference type="Pfam" id="PF01529"/>
    </source>
</evidence>
<dbReference type="InterPro" id="IPR039859">
    <property type="entry name" value="PFA4/ZDH16/20/ERF2-like"/>
</dbReference>
<dbReference type="PANTHER" id="PTHR12246">
    <property type="entry name" value="PALMITOYLTRANSFERASE ZDHHC16"/>
    <property type="match status" value="1"/>
</dbReference>
<dbReference type="AlphaFoldDB" id="A0A8C9GA19"/>
<sequence length="296" mass="35184">MPHMNILSFFFITVLSFFIYICYLYSLNNDHLNNYSQWVSILLGILSGPLFIFYYWSYIRCSLQNPGYVTDIWRANAEENNIRIECRKIRNYAPNVYTVCDKCDFMVRPERAHHCSICNKCILKMDHHCPWLGTCVGEKNMKFFFLFLFYGFLITLYITLSITPTFIQSFKRNEADLPQKRYYYATLFLTFCVGITSCILLLFMNCTYIYYISHNITVIEISYKDKNPYDLGIYENWKMVFGEFNWRWFVPLTPKHLLQTVYLLPLNGNYSNINVVDLEDSFLVDNDQHGSVDEEV</sequence>
<proteinExistence type="inferred from homology"/>
<feature type="transmembrane region" description="Helical" evidence="7">
    <location>
        <begin position="38"/>
        <end position="56"/>
    </location>
</feature>
<evidence type="ECO:0000256" key="1">
    <source>
        <dbReference type="ARBA" id="ARBA00004141"/>
    </source>
</evidence>
<comment type="domain">
    <text evidence="7">The DHHC domain is required for palmitoyltransferase activity.</text>
</comment>
<reference evidence="9" key="2">
    <citation type="submission" date="2025-09" db="UniProtKB">
        <authorList>
            <consortium name="Ensembl"/>
        </authorList>
    </citation>
    <scope>IDENTIFICATION</scope>
</reference>
<evidence type="ECO:0000313" key="9">
    <source>
        <dbReference type="Ensembl" id="ENSPTEP00000000340.1"/>
    </source>
</evidence>
<keyword evidence="2 7" id="KW-0808">Transferase</keyword>
<evidence type="ECO:0000256" key="4">
    <source>
        <dbReference type="ARBA" id="ARBA00022989"/>
    </source>
</evidence>
<organism evidence="9 10">
    <name type="scientific">Piliocolobus tephrosceles</name>
    <name type="common">Ugandan red Colobus</name>
    <dbReference type="NCBI Taxonomy" id="591936"/>
    <lineage>
        <taxon>Eukaryota</taxon>
        <taxon>Metazoa</taxon>
        <taxon>Chordata</taxon>
        <taxon>Craniata</taxon>
        <taxon>Vertebrata</taxon>
        <taxon>Euteleostomi</taxon>
        <taxon>Mammalia</taxon>
        <taxon>Eutheria</taxon>
        <taxon>Euarchontoglires</taxon>
        <taxon>Primates</taxon>
        <taxon>Haplorrhini</taxon>
        <taxon>Catarrhini</taxon>
        <taxon>Cercopithecidae</taxon>
        <taxon>Colobinae</taxon>
        <taxon>Piliocolobus</taxon>
    </lineage>
</organism>
<name>A0A8C9GA19_9PRIM</name>
<evidence type="ECO:0000256" key="3">
    <source>
        <dbReference type="ARBA" id="ARBA00022692"/>
    </source>
</evidence>
<dbReference type="GO" id="GO:0019706">
    <property type="term" value="F:protein-cysteine S-palmitoyltransferase activity"/>
    <property type="evidence" value="ECO:0007669"/>
    <property type="project" value="UniProtKB-EC"/>
</dbReference>